<dbReference type="PANTHER" id="PTHR24252:SF7">
    <property type="entry name" value="HYALIN"/>
    <property type="match status" value="1"/>
</dbReference>
<keyword evidence="1" id="KW-0645">Protease</keyword>
<dbReference type="EMBL" id="CAAE01014537">
    <property type="protein sequence ID" value="CAF97475.1"/>
    <property type="molecule type" value="Genomic_DNA"/>
</dbReference>
<dbReference type="AlphaFoldDB" id="Q4SPF7"/>
<dbReference type="InterPro" id="IPR043504">
    <property type="entry name" value="Peptidase_S1_PA_chymotrypsin"/>
</dbReference>
<sequence length="314" mass="33759">SSQCTSGSVVSLSCSGEFGCWEHYRGCVTGFWVKFGTFLLPCRLRAGGLPGANRGGHGRPNRRLALAGQPAAGGSPRVRRLAGVAALGRHGCTLLLWVGVDPPRSSRESPVWFSAHRSVFVSPSGPCSSKKELTRWRVMSGRTYMSTLGGSQVDRIILNGEYDPDKNDYDIALMRLSSPITIGVSQRPVCLSPEGFGLAAGSTMAVTGWGYLEENGQVSSTLQKASVPLVDQAQCSSPTMYGNFITPRMICAGFLQGGVDACQGDSGGPLVHFKSSRWHLVGVVSWGVGCARERRPGVYCRVEEMLNWIHTIME</sequence>
<gene>
    <name evidence="6" type="ORF">GSTENG00014854001</name>
</gene>
<evidence type="ECO:0000256" key="3">
    <source>
        <dbReference type="ARBA" id="ARBA00022825"/>
    </source>
</evidence>
<dbReference type="SMART" id="SM00020">
    <property type="entry name" value="Tryp_SPc"/>
    <property type="match status" value="1"/>
</dbReference>
<dbReference type="InterPro" id="IPR001314">
    <property type="entry name" value="Peptidase_S1A"/>
</dbReference>
<dbReference type="PROSITE" id="PS50240">
    <property type="entry name" value="TRYPSIN_DOM"/>
    <property type="match status" value="1"/>
</dbReference>
<dbReference type="InterPro" id="IPR033116">
    <property type="entry name" value="TRYPSIN_SER"/>
</dbReference>
<comment type="caution">
    <text evidence="6">The sequence shown here is derived from an EMBL/GenBank/DDBJ whole genome shotgun (WGS) entry which is preliminary data.</text>
</comment>
<feature type="domain" description="Peptidase S1" evidence="5">
    <location>
        <begin position="53"/>
        <end position="314"/>
    </location>
</feature>
<reference evidence="6" key="1">
    <citation type="journal article" date="2004" name="Nature">
        <title>Genome duplication in the teleost fish Tetraodon nigroviridis reveals the early vertebrate proto-karyotype.</title>
        <authorList>
            <person name="Jaillon O."/>
            <person name="Aury J.-M."/>
            <person name="Brunet F."/>
            <person name="Petit J.-L."/>
            <person name="Stange-Thomann N."/>
            <person name="Mauceli E."/>
            <person name="Bouneau L."/>
            <person name="Fischer C."/>
            <person name="Ozouf-Costaz C."/>
            <person name="Bernot A."/>
            <person name="Nicaud S."/>
            <person name="Jaffe D."/>
            <person name="Fisher S."/>
            <person name="Lutfalla G."/>
            <person name="Dossat C."/>
            <person name="Segurens B."/>
            <person name="Dasilva C."/>
            <person name="Salanoubat M."/>
            <person name="Levy M."/>
            <person name="Boudet N."/>
            <person name="Castellano S."/>
            <person name="Anthouard V."/>
            <person name="Jubin C."/>
            <person name="Castelli V."/>
            <person name="Katinka M."/>
            <person name="Vacherie B."/>
            <person name="Biemont C."/>
            <person name="Skalli Z."/>
            <person name="Cattolico L."/>
            <person name="Poulain J."/>
            <person name="De Berardinis V."/>
            <person name="Cruaud C."/>
            <person name="Duprat S."/>
            <person name="Brottier P."/>
            <person name="Coutanceau J.-P."/>
            <person name="Gouzy J."/>
            <person name="Parra G."/>
            <person name="Lardier G."/>
            <person name="Chapple C."/>
            <person name="McKernan K.J."/>
            <person name="McEwan P."/>
            <person name="Bosak S."/>
            <person name="Kellis M."/>
            <person name="Volff J.-N."/>
            <person name="Guigo R."/>
            <person name="Zody M.C."/>
            <person name="Mesirov J."/>
            <person name="Lindblad-Toh K."/>
            <person name="Birren B."/>
            <person name="Nusbaum C."/>
            <person name="Kahn D."/>
            <person name="Robinson-Rechavi M."/>
            <person name="Laudet V."/>
            <person name="Schachter V."/>
            <person name="Quetier F."/>
            <person name="Saurin W."/>
            <person name="Scarpelli C."/>
            <person name="Wincker P."/>
            <person name="Lander E.S."/>
            <person name="Weissenbach J."/>
            <person name="Roest Crollius H."/>
        </authorList>
    </citation>
    <scope>NUCLEOTIDE SEQUENCE [LARGE SCALE GENOMIC DNA]</scope>
</reference>
<protein>
    <submittedName>
        <fullName evidence="6">(spotted green pufferfish) hypothetical protein</fullName>
    </submittedName>
</protein>
<organism evidence="6">
    <name type="scientific">Tetraodon nigroviridis</name>
    <name type="common">Spotted green pufferfish</name>
    <name type="synonym">Chelonodon nigroviridis</name>
    <dbReference type="NCBI Taxonomy" id="99883"/>
    <lineage>
        <taxon>Eukaryota</taxon>
        <taxon>Metazoa</taxon>
        <taxon>Chordata</taxon>
        <taxon>Craniata</taxon>
        <taxon>Vertebrata</taxon>
        <taxon>Euteleostomi</taxon>
        <taxon>Actinopterygii</taxon>
        <taxon>Neopterygii</taxon>
        <taxon>Teleostei</taxon>
        <taxon>Neoteleostei</taxon>
        <taxon>Acanthomorphata</taxon>
        <taxon>Eupercaria</taxon>
        <taxon>Tetraodontiformes</taxon>
        <taxon>Tetradontoidea</taxon>
        <taxon>Tetraodontidae</taxon>
        <taxon>Tetraodon</taxon>
    </lineage>
</organism>
<keyword evidence="2" id="KW-0378">Hydrolase</keyword>
<proteinExistence type="predicted"/>
<keyword evidence="3" id="KW-0720">Serine protease</keyword>
<evidence type="ECO:0000256" key="2">
    <source>
        <dbReference type="ARBA" id="ARBA00022801"/>
    </source>
</evidence>
<dbReference type="KEGG" id="tng:GSTEN00014854G001"/>
<feature type="non-terminal residue" evidence="6">
    <location>
        <position position="314"/>
    </location>
</feature>
<evidence type="ECO:0000256" key="1">
    <source>
        <dbReference type="ARBA" id="ARBA00022670"/>
    </source>
</evidence>
<dbReference type="SUPFAM" id="SSF50494">
    <property type="entry name" value="Trypsin-like serine proteases"/>
    <property type="match status" value="1"/>
</dbReference>
<dbReference type="InterPro" id="IPR001254">
    <property type="entry name" value="Trypsin_dom"/>
</dbReference>
<dbReference type="PROSITE" id="PS00135">
    <property type="entry name" value="TRYPSIN_SER"/>
    <property type="match status" value="1"/>
</dbReference>
<dbReference type="GO" id="GO:0004252">
    <property type="term" value="F:serine-type endopeptidase activity"/>
    <property type="evidence" value="ECO:0007669"/>
    <property type="project" value="InterPro"/>
</dbReference>
<dbReference type="PANTHER" id="PTHR24252">
    <property type="entry name" value="ACROSIN-RELATED"/>
    <property type="match status" value="1"/>
</dbReference>
<dbReference type="CDD" id="cd00190">
    <property type="entry name" value="Tryp_SPc"/>
    <property type="match status" value="1"/>
</dbReference>
<accession>Q4SPF7</accession>
<dbReference type="GO" id="GO:0006508">
    <property type="term" value="P:proteolysis"/>
    <property type="evidence" value="ECO:0007669"/>
    <property type="project" value="UniProtKB-KW"/>
</dbReference>
<evidence type="ECO:0000256" key="4">
    <source>
        <dbReference type="ARBA" id="ARBA00023157"/>
    </source>
</evidence>
<dbReference type="Pfam" id="PF00089">
    <property type="entry name" value="Trypsin"/>
    <property type="match status" value="1"/>
</dbReference>
<keyword evidence="4" id="KW-1015">Disulfide bond</keyword>
<dbReference type="PRINTS" id="PR00722">
    <property type="entry name" value="CHYMOTRYPSIN"/>
</dbReference>
<dbReference type="Gene3D" id="2.40.10.10">
    <property type="entry name" value="Trypsin-like serine proteases"/>
    <property type="match status" value="2"/>
</dbReference>
<reference evidence="6" key="2">
    <citation type="submission" date="2004-02" db="EMBL/GenBank/DDBJ databases">
        <authorList>
            <consortium name="Genoscope"/>
            <consortium name="Whitehead Institute Centre for Genome Research"/>
        </authorList>
    </citation>
    <scope>NUCLEOTIDE SEQUENCE</scope>
</reference>
<dbReference type="OrthoDB" id="6380398at2759"/>
<evidence type="ECO:0000259" key="5">
    <source>
        <dbReference type="PROSITE" id="PS50240"/>
    </source>
</evidence>
<evidence type="ECO:0000313" key="6">
    <source>
        <dbReference type="EMBL" id="CAF97475.1"/>
    </source>
</evidence>
<dbReference type="FunFam" id="2.40.10.10:FF:000003">
    <property type="entry name" value="Transmembrane serine protease 3"/>
    <property type="match status" value="1"/>
</dbReference>
<feature type="non-terminal residue" evidence="6">
    <location>
        <position position="1"/>
    </location>
</feature>
<dbReference type="InterPro" id="IPR009003">
    <property type="entry name" value="Peptidase_S1_PA"/>
</dbReference>
<name>Q4SPF7_TETNG</name>